<reference evidence="3 5" key="2">
    <citation type="submission" date="2020-10" db="EMBL/GenBank/DDBJ databases">
        <title>Genome sequencing of Bifidobacterium eulemuris_DSMZ_100216.</title>
        <authorList>
            <person name="Kim J."/>
        </authorList>
    </citation>
    <scope>NUCLEOTIDE SEQUENCE [LARGE SCALE GENOMIC DNA]</scope>
    <source>
        <strain evidence="3 5">DSM 100216</strain>
    </source>
</reference>
<dbReference type="EMBL" id="CP062938">
    <property type="protein sequence ID" value="QOL32471.1"/>
    <property type="molecule type" value="Genomic_DNA"/>
</dbReference>
<keyword evidence="5" id="KW-1185">Reference proteome</keyword>
<reference evidence="2 4" key="1">
    <citation type="journal article" date="2017" name="BMC Genomics">
        <title>Comparative genomic and phylogenomic analyses of the Bifidobacteriaceae family.</title>
        <authorList>
            <person name="Lugli G.A."/>
            <person name="Milani C."/>
            <person name="Turroni F."/>
            <person name="Duranti S."/>
            <person name="Mancabelli L."/>
            <person name="Mangifesta M."/>
            <person name="Ferrario C."/>
            <person name="Modesto M."/>
            <person name="Mattarelli P."/>
            <person name="Jiri K."/>
            <person name="van Sinderen D."/>
            <person name="Ventura M."/>
        </authorList>
    </citation>
    <scope>NUCLEOTIDE SEQUENCE [LARGE SCALE GENOMIC DNA]</scope>
    <source>
        <strain evidence="2 4">DSM 100216</strain>
    </source>
</reference>
<evidence type="ECO:0000313" key="5">
    <source>
        <dbReference type="Proteomes" id="UP000593943"/>
    </source>
</evidence>
<dbReference type="Proteomes" id="UP000216057">
    <property type="component" value="Unassembled WGS sequence"/>
</dbReference>
<dbReference type="KEGG" id="beu:BE0216_08475"/>
<evidence type="ECO:0000313" key="3">
    <source>
        <dbReference type="EMBL" id="QOL32471.1"/>
    </source>
</evidence>
<dbReference type="PANTHER" id="PTHR18964">
    <property type="entry name" value="ROK (REPRESSOR, ORF, KINASE) FAMILY"/>
    <property type="match status" value="1"/>
</dbReference>
<dbReference type="SUPFAM" id="SSF53067">
    <property type="entry name" value="Actin-like ATPase domain"/>
    <property type="match status" value="1"/>
</dbReference>
<dbReference type="OrthoDB" id="8772678at2"/>
<organism evidence="2 4">
    <name type="scientific">Bifidobacterium eulemuris</name>
    <dbReference type="NCBI Taxonomy" id="1765219"/>
    <lineage>
        <taxon>Bacteria</taxon>
        <taxon>Bacillati</taxon>
        <taxon>Actinomycetota</taxon>
        <taxon>Actinomycetes</taxon>
        <taxon>Bifidobacteriales</taxon>
        <taxon>Bifidobacteriaceae</taxon>
        <taxon>Bifidobacterium</taxon>
    </lineage>
</organism>
<evidence type="ECO:0000313" key="4">
    <source>
        <dbReference type="Proteomes" id="UP000216057"/>
    </source>
</evidence>
<dbReference type="Pfam" id="PF00480">
    <property type="entry name" value="ROK"/>
    <property type="match status" value="1"/>
</dbReference>
<protein>
    <submittedName>
        <fullName evidence="3">ROK family protein</fullName>
    </submittedName>
    <submittedName>
        <fullName evidence="2">ROK family transcriptional regulator</fullName>
    </submittedName>
</protein>
<dbReference type="RefSeq" id="WP_094637581.1">
    <property type="nucleotide sequence ID" value="NZ_CP062938.1"/>
</dbReference>
<dbReference type="InterPro" id="IPR000600">
    <property type="entry name" value="ROK"/>
</dbReference>
<name>A0A261G0N0_9BIFI</name>
<dbReference type="Gene3D" id="3.30.420.40">
    <property type="match status" value="2"/>
</dbReference>
<sequence length="321" mass="32629">MLDNTYLTFDIGGTKIASGVVSLPPAAGAPPQVSDRCEIPTEAQSGGDEIRRRLVAFAEERLRACAAQHRHIDGIGIAAAGVVDAERGVIAAATDILPGWKGQRIAEAFAAVTDLPVAMVGDVGAHGLGEAIYGAGRGHKTVLSLGLGTGIGGAYIVDGRLVTGAHGVAGHAGHVVSGLGKGFLCSCGTTSGHIEPVASGSGLATLYNHERPADVEPAADGREVCERAALGEAYAGRVLERSARALGECVAGMANLLDPHAIVLSGSVVQAGPVWWRALRDGFMDGALELVRQTPLIEGELGGAAPLIGAAHAVRTARRGE</sequence>
<dbReference type="Proteomes" id="UP000593943">
    <property type="component" value="Chromosome"/>
</dbReference>
<comment type="similarity">
    <text evidence="1">Belongs to the ROK (NagC/XylR) family.</text>
</comment>
<gene>
    <name evidence="3" type="ORF">BE0216_08475</name>
    <name evidence="2" type="ORF">BEUL_2078</name>
</gene>
<accession>A0A261G0N0</accession>
<evidence type="ECO:0000313" key="2">
    <source>
        <dbReference type="EMBL" id="OZG64723.1"/>
    </source>
</evidence>
<dbReference type="PANTHER" id="PTHR18964:SF169">
    <property type="entry name" value="N-ACETYLMANNOSAMINE KINASE"/>
    <property type="match status" value="1"/>
</dbReference>
<proteinExistence type="inferred from homology"/>
<evidence type="ECO:0000256" key="1">
    <source>
        <dbReference type="ARBA" id="ARBA00006479"/>
    </source>
</evidence>
<dbReference type="AlphaFoldDB" id="A0A261G0N0"/>
<dbReference type="InterPro" id="IPR043129">
    <property type="entry name" value="ATPase_NBD"/>
</dbReference>
<dbReference type="EMBL" id="MWWZ01000014">
    <property type="protein sequence ID" value="OZG64723.1"/>
    <property type="molecule type" value="Genomic_DNA"/>
</dbReference>